<dbReference type="InterPro" id="IPR041854">
    <property type="entry name" value="BFD-like_2Fe2S-bd_dom_sf"/>
</dbReference>
<dbReference type="Gene3D" id="3.50.50.60">
    <property type="entry name" value="FAD/NAD(P)-binding domain"/>
    <property type="match status" value="2"/>
</dbReference>
<dbReference type="GO" id="GO:0016491">
    <property type="term" value="F:oxidoreductase activity"/>
    <property type="evidence" value="ECO:0007669"/>
    <property type="project" value="UniProtKB-KW"/>
</dbReference>
<name>A0A242MIM4_CABSO</name>
<organism evidence="4 5">
    <name type="scientific">Caballeronia sordidicola</name>
    <name type="common">Burkholderia sordidicola</name>
    <dbReference type="NCBI Taxonomy" id="196367"/>
    <lineage>
        <taxon>Bacteria</taxon>
        <taxon>Pseudomonadati</taxon>
        <taxon>Pseudomonadota</taxon>
        <taxon>Betaproteobacteria</taxon>
        <taxon>Burkholderiales</taxon>
        <taxon>Burkholderiaceae</taxon>
        <taxon>Caballeronia</taxon>
    </lineage>
</organism>
<proteinExistence type="predicted"/>
<evidence type="ECO:0000259" key="3">
    <source>
        <dbReference type="Pfam" id="PF07992"/>
    </source>
</evidence>
<dbReference type="SUPFAM" id="SSF54292">
    <property type="entry name" value="2Fe-2S ferredoxin-like"/>
    <property type="match status" value="1"/>
</dbReference>
<dbReference type="Gene3D" id="3.10.20.440">
    <property type="entry name" value="2Fe-2S iron-sulphur cluster binding domain, sarcosine oxidase, alpha subunit, N-terminal domain"/>
    <property type="match status" value="1"/>
</dbReference>
<dbReference type="InterPro" id="IPR051691">
    <property type="entry name" value="Metab_Enz_Cyan_OpOx_G3PDH"/>
</dbReference>
<accession>A0A242MIM4</accession>
<protein>
    <submittedName>
        <fullName evidence="4">Opine oxidase subunit A</fullName>
    </submittedName>
</protein>
<feature type="domain" description="FAD/NAD(P)-binding" evidence="3">
    <location>
        <begin position="112"/>
        <end position="430"/>
    </location>
</feature>
<gene>
    <name evidence="4" type="ORF">PAMC26577_24815</name>
</gene>
<dbReference type="EMBL" id="NBTZ01000102">
    <property type="protein sequence ID" value="OTP71158.1"/>
    <property type="molecule type" value="Genomic_DNA"/>
</dbReference>
<dbReference type="PANTHER" id="PTHR42949">
    <property type="entry name" value="ANAEROBIC GLYCEROL-3-PHOSPHATE DEHYDROGENASE SUBUNIT B"/>
    <property type="match status" value="1"/>
</dbReference>
<dbReference type="InterPro" id="IPR023753">
    <property type="entry name" value="FAD/NAD-binding_dom"/>
</dbReference>
<feature type="domain" description="BFD-like [2Fe-2S]-binding" evidence="2">
    <location>
        <begin position="489"/>
        <end position="538"/>
    </location>
</feature>
<dbReference type="GO" id="GO:0051536">
    <property type="term" value="F:iron-sulfur cluster binding"/>
    <property type="evidence" value="ECO:0007669"/>
    <property type="project" value="InterPro"/>
</dbReference>
<comment type="caution">
    <text evidence="4">The sequence shown here is derived from an EMBL/GenBank/DDBJ whole genome shotgun (WGS) entry which is preliminary data.</text>
</comment>
<dbReference type="Proteomes" id="UP000195221">
    <property type="component" value="Unassembled WGS sequence"/>
</dbReference>
<dbReference type="PIRSF" id="PIRSF037495">
    <property type="entry name" value="Opine_OX_OoxA/HcnB"/>
    <property type="match status" value="1"/>
</dbReference>
<dbReference type="InterPro" id="IPR042204">
    <property type="entry name" value="2Fe-2S-bd_N"/>
</dbReference>
<dbReference type="Pfam" id="PF13510">
    <property type="entry name" value="Fer2_4"/>
    <property type="match status" value="1"/>
</dbReference>
<dbReference type="PRINTS" id="PR00411">
    <property type="entry name" value="PNDRDTASEI"/>
</dbReference>
<dbReference type="CDD" id="cd19946">
    <property type="entry name" value="GlpA-like_Fer2_BFD-like"/>
    <property type="match status" value="1"/>
</dbReference>
<dbReference type="AlphaFoldDB" id="A0A242MIM4"/>
<dbReference type="InterPro" id="IPR007419">
    <property type="entry name" value="BFD-like_2Fe2S-bd_dom"/>
</dbReference>
<dbReference type="Pfam" id="PF04324">
    <property type="entry name" value="Fer2_BFD"/>
    <property type="match status" value="1"/>
</dbReference>
<dbReference type="InterPro" id="IPR017224">
    <property type="entry name" value="Opine_Oxase_asu/HCN_bsu"/>
</dbReference>
<evidence type="ECO:0000256" key="1">
    <source>
        <dbReference type="ARBA" id="ARBA00023002"/>
    </source>
</evidence>
<dbReference type="RefSeq" id="WP_083638125.1">
    <property type="nucleotide sequence ID" value="NZ_MSRG01000088.1"/>
</dbReference>
<dbReference type="PRINTS" id="PR00368">
    <property type="entry name" value="FADPNR"/>
</dbReference>
<dbReference type="Pfam" id="PF07992">
    <property type="entry name" value="Pyr_redox_2"/>
    <property type="match status" value="1"/>
</dbReference>
<sequence length="574" mass="60279">MTDMTQTIAIQFDGETLQARPGETLAATLVAHGIQDFRTTASGQPRGVFCGMGVCQDCLVEVDGVANRRACMTKIVKPITVRRGVHARALPVPASPGGYIEAREPEVREPELLVIGAGPGGLSAALMAQRAGVRVTVLDERSQPGGQYYKQLGVSASSDGIAPPDAQHQRGAALIDAASKAGVEIIRDALVWGAFEPNEFIATVRGRSIRFRPHASVVATGAYERGWQVPGWTLPGVMTTGAAQTLWRTSRRLPGKRVLIAGNGPLNLQLAAELVSGGATVAAVVEAARAPGLASIGSIATMALAAPALVVEGLGYQRTVKRHGVRIINETVIESIEKTAGGLSVTLARVSGMPEATPAQKIEVDAVCLGYGFEPANELLRALGCAHDFDKPLRQLITRRDDLGLTSIAGVYALGDCTGLGGAKAALAEGTIVGAAVAASQGQVLDASLTAERDRAIVELARQRRFQQALWTVYASALTAPKERCGDTIICRCEEVTFGQLDAALDEGLSTVGAIKRRTRIGMGRCQGRYCAPVLDDIVCARFGRERDEMSGFAPRVPVKPVSIAELAGHGGES</sequence>
<dbReference type="InterPro" id="IPR036010">
    <property type="entry name" value="2Fe-2S_ferredoxin-like_sf"/>
</dbReference>
<evidence type="ECO:0000259" key="2">
    <source>
        <dbReference type="Pfam" id="PF04324"/>
    </source>
</evidence>
<keyword evidence="1" id="KW-0560">Oxidoreductase</keyword>
<dbReference type="InterPro" id="IPR036188">
    <property type="entry name" value="FAD/NAD-bd_sf"/>
</dbReference>
<reference evidence="4 5" key="1">
    <citation type="submission" date="2017-03" db="EMBL/GenBank/DDBJ databases">
        <title>Genome analysis of strain PAMC 26577.</title>
        <authorList>
            <person name="Oh H.-M."/>
            <person name="Yang J.-A."/>
        </authorList>
    </citation>
    <scope>NUCLEOTIDE SEQUENCE [LARGE SCALE GENOMIC DNA]</scope>
    <source>
        <strain evidence="4 5">PAMC 26577</strain>
    </source>
</reference>
<evidence type="ECO:0000313" key="5">
    <source>
        <dbReference type="Proteomes" id="UP000195221"/>
    </source>
</evidence>
<dbReference type="Gene3D" id="1.10.10.1100">
    <property type="entry name" value="BFD-like [2Fe-2S]-binding domain"/>
    <property type="match status" value="1"/>
</dbReference>
<dbReference type="SUPFAM" id="SSF51905">
    <property type="entry name" value="FAD/NAD(P)-binding domain"/>
    <property type="match status" value="1"/>
</dbReference>
<evidence type="ECO:0000313" key="4">
    <source>
        <dbReference type="EMBL" id="OTP71158.1"/>
    </source>
</evidence>
<dbReference type="PANTHER" id="PTHR42949:SF3">
    <property type="entry name" value="ANAEROBIC GLYCEROL-3-PHOSPHATE DEHYDROGENASE SUBUNIT B"/>
    <property type="match status" value="1"/>
</dbReference>